<name>A0A914D2F7_9BILA</name>
<sequence>MSLSTVKILVASDIHAGYGELKQPNIRNDSFEAFREVLKYGIEHEVDFVLLGGDLFHENNPSRETQLEVVRSIRKYCFNNKDVPIEFVSDPSVNFQHSSFSTVNYEDPNINVGMPIFTIHGNHDDLSGKV</sequence>
<proteinExistence type="predicted"/>
<organism evidence="3 4">
    <name type="scientific">Acrobeloides nanus</name>
    <dbReference type="NCBI Taxonomy" id="290746"/>
    <lineage>
        <taxon>Eukaryota</taxon>
        <taxon>Metazoa</taxon>
        <taxon>Ecdysozoa</taxon>
        <taxon>Nematoda</taxon>
        <taxon>Chromadorea</taxon>
        <taxon>Rhabditida</taxon>
        <taxon>Tylenchina</taxon>
        <taxon>Cephalobomorpha</taxon>
        <taxon>Cephaloboidea</taxon>
        <taxon>Cephalobidae</taxon>
        <taxon>Acrobeloides</taxon>
    </lineage>
</organism>
<dbReference type="GO" id="GO:0030870">
    <property type="term" value="C:Mre11 complex"/>
    <property type="evidence" value="ECO:0007669"/>
    <property type="project" value="TreeGrafter"/>
</dbReference>
<keyword evidence="3" id="KW-1185">Reference proteome</keyword>
<reference evidence="4" key="1">
    <citation type="submission" date="2022-11" db="UniProtKB">
        <authorList>
            <consortium name="WormBaseParasite"/>
        </authorList>
    </citation>
    <scope>IDENTIFICATION</scope>
</reference>
<feature type="domain" description="Calcineurin-like phosphoesterase" evidence="2">
    <location>
        <begin position="7"/>
        <end position="125"/>
    </location>
</feature>
<keyword evidence="1" id="KW-0378">Hydrolase</keyword>
<dbReference type="Gene3D" id="3.60.21.10">
    <property type="match status" value="1"/>
</dbReference>
<protein>
    <submittedName>
        <fullName evidence="4">Calcineurin-like phosphoesterase domain-containing protein</fullName>
    </submittedName>
</protein>
<dbReference type="GO" id="GO:0007095">
    <property type="term" value="P:mitotic G2 DNA damage checkpoint signaling"/>
    <property type="evidence" value="ECO:0007669"/>
    <property type="project" value="TreeGrafter"/>
</dbReference>
<dbReference type="SUPFAM" id="SSF56300">
    <property type="entry name" value="Metallo-dependent phosphatases"/>
    <property type="match status" value="1"/>
</dbReference>
<dbReference type="GO" id="GO:0000014">
    <property type="term" value="F:single-stranded DNA endodeoxyribonuclease activity"/>
    <property type="evidence" value="ECO:0007669"/>
    <property type="project" value="TreeGrafter"/>
</dbReference>
<dbReference type="Pfam" id="PF00149">
    <property type="entry name" value="Metallophos"/>
    <property type="match status" value="1"/>
</dbReference>
<evidence type="ECO:0000259" key="2">
    <source>
        <dbReference type="Pfam" id="PF00149"/>
    </source>
</evidence>
<dbReference type="GO" id="GO:0035861">
    <property type="term" value="C:site of double-strand break"/>
    <property type="evidence" value="ECO:0007669"/>
    <property type="project" value="TreeGrafter"/>
</dbReference>
<dbReference type="PANTHER" id="PTHR10139">
    <property type="entry name" value="DOUBLE-STRAND BREAK REPAIR PROTEIN MRE11"/>
    <property type="match status" value="1"/>
</dbReference>
<evidence type="ECO:0000313" key="3">
    <source>
        <dbReference type="Proteomes" id="UP000887540"/>
    </source>
</evidence>
<dbReference type="GO" id="GO:0000723">
    <property type="term" value="P:telomere maintenance"/>
    <property type="evidence" value="ECO:0007669"/>
    <property type="project" value="TreeGrafter"/>
</dbReference>
<evidence type="ECO:0000313" key="4">
    <source>
        <dbReference type="WBParaSite" id="ACRNAN_scaffold17158.g21105.t1"/>
    </source>
</evidence>
<dbReference type="AlphaFoldDB" id="A0A914D2F7"/>
<dbReference type="InterPro" id="IPR029052">
    <property type="entry name" value="Metallo-depent_PP-like"/>
</dbReference>
<dbReference type="PANTHER" id="PTHR10139:SF1">
    <property type="entry name" value="DOUBLE-STRAND BREAK REPAIR PROTEIN MRE11"/>
    <property type="match status" value="1"/>
</dbReference>
<dbReference type="Proteomes" id="UP000887540">
    <property type="component" value="Unplaced"/>
</dbReference>
<dbReference type="CDD" id="cd00840">
    <property type="entry name" value="MPP_Mre11_N"/>
    <property type="match status" value="1"/>
</dbReference>
<dbReference type="WBParaSite" id="ACRNAN_scaffold17158.g21105.t1">
    <property type="protein sequence ID" value="ACRNAN_scaffold17158.g21105.t1"/>
    <property type="gene ID" value="ACRNAN_scaffold17158.g21105"/>
</dbReference>
<dbReference type="GO" id="GO:0000724">
    <property type="term" value="P:double-strand break repair via homologous recombination"/>
    <property type="evidence" value="ECO:0007669"/>
    <property type="project" value="TreeGrafter"/>
</dbReference>
<dbReference type="InterPro" id="IPR041796">
    <property type="entry name" value="Mre11_N"/>
</dbReference>
<dbReference type="GO" id="GO:0097552">
    <property type="term" value="P:mitochondrial double-strand break repair via homologous recombination"/>
    <property type="evidence" value="ECO:0007669"/>
    <property type="project" value="TreeGrafter"/>
</dbReference>
<dbReference type="GO" id="GO:0031573">
    <property type="term" value="P:mitotic intra-S DNA damage checkpoint signaling"/>
    <property type="evidence" value="ECO:0007669"/>
    <property type="project" value="TreeGrafter"/>
</dbReference>
<dbReference type="GO" id="GO:0006303">
    <property type="term" value="P:double-strand break repair via nonhomologous end joining"/>
    <property type="evidence" value="ECO:0007669"/>
    <property type="project" value="TreeGrafter"/>
</dbReference>
<dbReference type="InterPro" id="IPR004843">
    <property type="entry name" value="Calcineurin-like_PHP"/>
</dbReference>
<dbReference type="GO" id="GO:0042138">
    <property type="term" value="P:meiotic DNA double-strand break formation"/>
    <property type="evidence" value="ECO:0007669"/>
    <property type="project" value="TreeGrafter"/>
</dbReference>
<accession>A0A914D2F7</accession>
<evidence type="ECO:0000256" key="1">
    <source>
        <dbReference type="ARBA" id="ARBA00022801"/>
    </source>
</evidence>